<organism evidence="3 4">
    <name type="scientific">Auxenochlorella protothecoides</name>
    <name type="common">Green microalga</name>
    <name type="synonym">Chlorella protothecoides</name>
    <dbReference type="NCBI Taxonomy" id="3075"/>
    <lineage>
        <taxon>Eukaryota</taxon>
        <taxon>Viridiplantae</taxon>
        <taxon>Chlorophyta</taxon>
        <taxon>core chlorophytes</taxon>
        <taxon>Trebouxiophyceae</taxon>
        <taxon>Chlorellales</taxon>
        <taxon>Chlorellaceae</taxon>
        <taxon>Auxenochlorella</taxon>
    </lineage>
</organism>
<dbReference type="RefSeq" id="XP_011397337.1">
    <property type="nucleotide sequence ID" value="XM_011399035.1"/>
</dbReference>
<name>A0A087SFE5_AUXPR</name>
<evidence type="ECO:0000313" key="3">
    <source>
        <dbReference type="EMBL" id="KFM24449.1"/>
    </source>
</evidence>
<dbReference type="PROSITE" id="PS50102">
    <property type="entry name" value="RRM"/>
    <property type="match status" value="1"/>
</dbReference>
<dbReference type="EMBL" id="KL662107">
    <property type="protein sequence ID" value="KFM24449.1"/>
    <property type="molecule type" value="Genomic_DNA"/>
</dbReference>
<dbReference type="GO" id="GO:0003723">
    <property type="term" value="F:RNA binding"/>
    <property type="evidence" value="ECO:0007669"/>
    <property type="project" value="UniProtKB-UniRule"/>
</dbReference>
<dbReference type="SUPFAM" id="SSF54928">
    <property type="entry name" value="RNA-binding domain, RBD"/>
    <property type="match status" value="1"/>
</dbReference>
<dbReference type="AlphaFoldDB" id="A0A087SFE5"/>
<keyword evidence="1" id="KW-0694">RNA-binding</keyword>
<dbReference type="STRING" id="3075.A0A087SFE5"/>
<proteinExistence type="predicted"/>
<dbReference type="Proteomes" id="UP000028924">
    <property type="component" value="Unassembled WGS sequence"/>
</dbReference>
<evidence type="ECO:0000256" key="1">
    <source>
        <dbReference type="PROSITE-ProRule" id="PRU00176"/>
    </source>
</evidence>
<dbReference type="CDD" id="cd00590">
    <property type="entry name" value="RRM_SF"/>
    <property type="match status" value="1"/>
</dbReference>
<sequence length="266" mass="28707">MYSTSTAAGQALQYLQSYSLQPPFRLHLQAATPMAVNFVGMSQQLLSGELSPLDSHNSNGSILDYSDHAGLEAGLAALQLGQRLGAADLASSAQALDGGPAMFHHPGHHHPADAWPMGMVGPLGHQDMGPALMQAALAQQQRGLNWMAARQRGLMARPLGKEGASKEPTVKLWLGGVDGSATLEIIDDIFGKFGPLADKELQQARHERGRTDQWGFVVFKQVSDSQAAYDHLCGKVIPELTGTRRLKLQYRTPDPRRNRAILVTTA</sequence>
<keyword evidence="4" id="KW-1185">Reference proteome</keyword>
<dbReference type="GeneID" id="23614558"/>
<reference evidence="3 4" key="1">
    <citation type="journal article" date="2014" name="BMC Genomics">
        <title>Oil accumulation mechanisms of the oleaginous microalga Chlorella protothecoides revealed through its genome, transcriptomes, and proteomes.</title>
        <authorList>
            <person name="Gao C."/>
            <person name="Wang Y."/>
            <person name="Shen Y."/>
            <person name="Yan D."/>
            <person name="He X."/>
            <person name="Dai J."/>
            <person name="Wu Q."/>
        </authorList>
    </citation>
    <scope>NUCLEOTIDE SEQUENCE [LARGE SCALE GENOMIC DNA]</scope>
    <source>
        <strain evidence="3 4">0710</strain>
    </source>
</reference>
<dbReference type="Pfam" id="PF00076">
    <property type="entry name" value="RRM_1"/>
    <property type="match status" value="1"/>
</dbReference>
<dbReference type="InterPro" id="IPR000504">
    <property type="entry name" value="RRM_dom"/>
</dbReference>
<dbReference type="KEGG" id="apro:F751_3167"/>
<accession>A0A087SFE5</accession>
<evidence type="ECO:0000259" key="2">
    <source>
        <dbReference type="PROSITE" id="PS50102"/>
    </source>
</evidence>
<dbReference type="Gene3D" id="3.30.70.330">
    <property type="match status" value="1"/>
</dbReference>
<gene>
    <name evidence="3" type="ORF">F751_3167</name>
</gene>
<dbReference type="OrthoDB" id="439808at2759"/>
<protein>
    <recommendedName>
        <fullName evidence="2">RRM domain-containing protein</fullName>
    </recommendedName>
</protein>
<evidence type="ECO:0000313" key="4">
    <source>
        <dbReference type="Proteomes" id="UP000028924"/>
    </source>
</evidence>
<dbReference type="InterPro" id="IPR035979">
    <property type="entry name" value="RBD_domain_sf"/>
</dbReference>
<dbReference type="InterPro" id="IPR012677">
    <property type="entry name" value="Nucleotide-bd_a/b_plait_sf"/>
</dbReference>
<feature type="domain" description="RRM" evidence="2">
    <location>
        <begin position="170"/>
        <end position="253"/>
    </location>
</feature>